<protein>
    <submittedName>
        <fullName evidence="5">3-dehydroquinate synthase</fullName>
    </submittedName>
</protein>
<dbReference type="GO" id="GO:0003856">
    <property type="term" value="F:3-dehydroquinate synthase activity"/>
    <property type="evidence" value="ECO:0007669"/>
    <property type="project" value="InterPro"/>
</dbReference>
<organism evidence="5">
    <name type="scientific">uncultured marine thaumarchaeote AD1000_24_H07</name>
    <dbReference type="NCBI Taxonomy" id="1455902"/>
    <lineage>
        <taxon>Archaea</taxon>
        <taxon>Nitrososphaerota</taxon>
        <taxon>environmental samples</taxon>
    </lineage>
</organism>
<evidence type="ECO:0000313" key="5">
    <source>
        <dbReference type="EMBL" id="AIE92572.1"/>
    </source>
</evidence>
<evidence type="ECO:0000256" key="2">
    <source>
        <dbReference type="ARBA" id="ARBA00023141"/>
    </source>
</evidence>
<dbReference type="EMBL" id="KF900370">
    <property type="protein sequence ID" value="AIE92572.1"/>
    <property type="molecule type" value="Genomic_DNA"/>
</dbReference>
<reference evidence="5" key="1">
    <citation type="journal article" date="2014" name="Genome Biol. Evol.">
        <title>Pangenome evidence for extensive interdomain horizontal transfer affecting lineage core and shell genes in uncultured planktonic thaumarchaeota and euryarchaeota.</title>
        <authorList>
            <person name="Deschamps P."/>
            <person name="Zivanovic Y."/>
            <person name="Moreira D."/>
            <person name="Rodriguez-Valera F."/>
            <person name="Lopez-Garcia P."/>
        </authorList>
    </citation>
    <scope>NUCLEOTIDE SEQUENCE</scope>
</reference>
<dbReference type="SUPFAM" id="SSF51412">
    <property type="entry name" value="Inosine monophosphate dehydrogenase (IMPDH)"/>
    <property type="match status" value="1"/>
</dbReference>
<feature type="domain" description="3-dehydroquinate synthase C-terminal" evidence="4">
    <location>
        <begin position="181"/>
        <end position="355"/>
    </location>
</feature>
<dbReference type="InterPro" id="IPR056179">
    <property type="entry name" value="DHQS_C"/>
</dbReference>
<dbReference type="PANTHER" id="PTHR33563:SF1">
    <property type="entry name" value="3-DEHYDROQUINATE SYNTHASE"/>
    <property type="match status" value="1"/>
</dbReference>
<evidence type="ECO:0000259" key="3">
    <source>
        <dbReference type="Pfam" id="PF01959"/>
    </source>
</evidence>
<dbReference type="AlphaFoldDB" id="A0A075FSH7"/>
<feature type="domain" description="3-dehydroquinate synthase N-terminal" evidence="3">
    <location>
        <begin position="5"/>
        <end position="164"/>
    </location>
</feature>
<name>A0A075FSH7_9ARCH</name>
<dbReference type="InterPro" id="IPR030960">
    <property type="entry name" value="DHQS/DOIS_N"/>
</dbReference>
<dbReference type="GO" id="GO:0008652">
    <property type="term" value="P:amino acid biosynthetic process"/>
    <property type="evidence" value="ECO:0007669"/>
    <property type="project" value="UniProtKB-KW"/>
</dbReference>
<dbReference type="PANTHER" id="PTHR33563">
    <property type="match status" value="1"/>
</dbReference>
<keyword evidence="2" id="KW-0057">Aromatic amino acid biosynthesis</keyword>
<dbReference type="PIRSF" id="PIRSF006655">
    <property type="entry name" value="DHQ_synth"/>
    <property type="match status" value="1"/>
</dbReference>
<dbReference type="InterPro" id="IPR002812">
    <property type="entry name" value="DHQS"/>
</dbReference>
<dbReference type="Pfam" id="PF01959">
    <property type="entry name" value="DHQS"/>
    <property type="match status" value="1"/>
</dbReference>
<proteinExistence type="predicted"/>
<dbReference type="Pfam" id="PF26558">
    <property type="entry name" value="DHQS_2nd"/>
    <property type="match status" value="1"/>
</dbReference>
<accession>A0A075FSH7</accession>
<dbReference type="GO" id="GO:0016491">
    <property type="term" value="F:oxidoreductase activity"/>
    <property type="evidence" value="ECO:0007669"/>
    <property type="project" value="InterPro"/>
</dbReference>
<dbReference type="GO" id="GO:0009073">
    <property type="term" value="P:aromatic amino acid family biosynthetic process"/>
    <property type="evidence" value="ECO:0007669"/>
    <property type="project" value="UniProtKB-KW"/>
</dbReference>
<evidence type="ECO:0000259" key="4">
    <source>
        <dbReference type="Pfam" id="PF26558"/>
    </source>
</evidence>
<evidence type="ECO:0000256" key="1">
    <source>
        <dbReference type="ARBA" id="ARBA00022605"/>
    </source>
</evidence>
<sequence length="355" mass="38552">MGNAKEIMIEPTGNGDEISTLVETASKEGIKKFLFYPDSKEFKNNDLISISSSDEADVKLVSSLEDLSHIKSTGKKTAFNISILTNDDVKKALQASKLGANMLIVDTDDWTIIPLENLIAEMKSSPTKLYVKIKKGSDAKTMFHVLDKGVDGVVLTTSSIEEVKIANDELSSILPVSLQEADVIAVKEVGSGDRVCIDGTSILNRGEGILVGSSSSFLFLMHNESTGSEFTSPRPFRVNAGAVHSYTLLPDGKTKYLSELEGGDDTLIVSKEGKSRTAVAGRIKIERRPLTLVKAKINNFTGGILVQNAETIAFVSKEKIIPVTELKSGDRILVRVEQTSARHFGTKVDEFILEK</sequence>
<keyword evidence="1" id="KW-0028">Amino-acid biosynthesis</keyword>